<dbReference type="KEGG" id="lth:KLTH0C11374g"/>
<dbReference type="GeneID" id="8291596"/>
<dbReference type="Proteomes" id="UP000002036">
    <property type="component" value="Chromosome C"/>
</dbReference>
<reference evidence="2 3" key="1">
    <citation type="journal article" date="2009" name="Genome Res.">
        <title>Comparative genomics of protoploid Saccharomycetaceae.</title>
        <authorList>
            <consortium name="The Genolevures Consortium"/>
            <person name="Souciet J.-L."/>
            <person name="Dujon B."/>
            <person name="Gaillardin C."/>
            <person name="Johnston M."/>
            <person name="Baret P.V."/>
            <person name="Cliften P."/>
            <person name="Sherman D.J."/>
            <person name="Weissenbach J."/>
            <person name="Westhof E."/>
            <person name="Wincker P."/>
            <person name="Jubin C."/>
            <person name="Poulain J."/>
            <person name="Barbe V."/>
            <person name="Segurens B."/>
            <person name="Artiguenave F."/>
            <person name="Anthouard V."/>
            <person name="Vacherie B."/>
            <person name="Val M.-E."/>
            <person name="Fulton R.S."/>
            <person name="Minx P."/>
            <person name="Wilson R."/>
            <person name="Durrens P."/>
            <person name="Jean G."/>
            <person name="Marck C."/>
            <person name="Martin T."/>
            <person name="Nikolski M."/>
            <person name="Rolland T."/>
            <person name="Seret M.-L."/>
            <person name="Casaregola S."/>
            <person name="Despons L."/>
            <person name="Fairhead C."/>
            <person name="Fischer G."/>
            <person name="Lafontaine I."/>
            <person name="Leh V."/>
            <person name="Lemaire M."/>
            <person name="de Montigny J."/>
            <person name="Neuveglise C."/>
            <person name="Thierry A."/>
            <person name="Blanc-Lenfle I."/>
            <person name="Bleykasten C."/>
            <person name="Diffels J."/>
            <person name="Fritsch E."/>
            <person name="Frangeul L."/>
            <person name="Goeffon A."/>
            <person name="Jauniaux N."/>
            <person name="Kachouri-Lafond R."/>
            <person name="Payen C."/>
            <person name="Potier S."/>
            <person name="Pribylova L."/>
            <person name="Ozanne C."/>
            <person name="Richard G.-F."/>
            <person name="Sacerdot C."/>
            <person name="Straub M.-L."/>
            <person name="Talla E."/>
        </authorList>
    </citation>
    <scope>NUCLEOTIDE SEQUENCE [LARGE SCALE GENOMIC DNA]</scope>
    <source>
        <strain evidence="3">ATCC 56472 / CBS 6340 / NRRL Y-8284</strain>
    </source>
</reference>
<evidence type="ECO:0000256" key="1">
    <source>
        <dbReference type="SAM" id="MobiDB-lite"/>
    </source>
</evidence>
<organism evidence="2 3">
    <name type="scientific">Lachancea thermotolerans (strain ATCC 56472 / CBS 6340 / NRRL Y-8284)</name>
    <name type="common">Yeast</name>
    <name type="synonym">Kluyveromyces thermotolerans</name>
    <dbReference type="NCBI Taxonomy" id="559295"/>
    <lineage>
        <taxon>Eukaryota</taxon>
        <taxon>Fungi</taxon>
        <taxon>Dikarya</taxon>
        <taxon>Ascomycota</taxon>
        <taxon>Saccharomycotina</taxon>
        <taxon>Saccharomycetes</taxon>
        <taxon>Saccharomycetales</taxon>
        <taxon>Saccharomycetaceae</taxon>
        <taxon>Lachancea</taxon>
    </lineage>
</organism>
<sequence length="205" mass="22776">MIPYPTRDTDDFSLTDFRSRGSGGGQKQAKYVAETEISAPVRRELKPKAIAHARREPSWGTLEGGTAPVETNIYLRSLAHESDEPNLAAERKRSKGDTFAINDDSTLLDTGDKIVARQKADVRTECVQQWRSTDVIHANRFLPQKRQLQVTSKRSAPLTLKAPMIHQGDTLKKILLTFALLITVLTFESMSSKLINIIKASTGLS</sequence>
<feature type="region of interest" description="Disordered" evidence="1">
    <location>
        <begin position="1"/>
        <end position="32"/>
    </location>
</feature>
<name>C5DER1_LACTC</name>
<dbReference type="InParanoid" id="C5DER1"/>
<dbReference type="RefSeq" id="XP_002552710.1">
    <property type="nucleotide sequence ID" value="XM_002552664.1"/>
</dbReference>
<evidence type="ECO:0000313" key="3">
    <source>
        <dbReference type="Proteomes" id="UP000002036"/>
    </source>
</evidence>
<dbReference type="EMBL" id="CU928167">
    <property type="protein sequence ID" value="CAR22272.1"/>
    <property type="molecule type" value="Genomic_DNA"/>
</dbReference>
<dbReference type="OrthoDB" id="4036553at2759"/>
<proteinExistence type="predicted"/>
<accession>C5DER1</accession>
<protein>
    <submittedName>
        <fullName evidence="2">KLTH0C11374p</fullName>
    </submittedName>
</protein>
<dbReference type="HOGENOM" id="CLU_1337709_0_0_1"/>
<gene>
    <name evidence="2" type="ordered locus">KLTH0C11374g</name>
</gene>
<dbReference type="AlphaFoldDB" id="C5DER1"/>
<evidence type="ECO:0000313" key="2">
    <source>
        <dbReference type="EMBL" id="CAR22272.1"/>
    </source>
</evidence>
<keyword evidence="3" id="KW-1185">Reference proteome</keyword>